<dbReference type="PROSITE" id="PS51459">
    <property type="entry name" value="FIDO"/>
    <property type="match status" value="1"/>
</dbReference>
<feature type="binding site" evidence="1">
    <location>
        <position position="195"/>
    </location>
    <ligand>
        <name>ATP</name>
        <dbReference type="ChEBI" id="CHEBI:30616"/>
    </ligand>
</feature>
<gene>
    <name evidence="5" type="ORF">HNP71_002762</name>
</gene>
<dbReference type="Pfam" id="PF13784">
    <property type="entry name" value="Fic_N"/>
    <property type="match status" value="1"/>
</dbReference>
<keyword evidence="1" id="KW-0067">ATP-binding</keyword>
<dbReference type="PIRSF" id="PIRSF038925">
    <property type="entry name" value="AMP-prot_trans"/>
    <property type="match status" value="1"/>
</dbReference>
<dbReference type="InterPro" id="IPR026287">
    <property type="entry name" value="SoFic-like"/>
</dbReference>
<dbReference type="InterPro" id="IPR040198">
    <property type="entry name" value="Fido_containing"/>
</dbReference>
<dbReference type="EMBL" id="JACHFJ010000019">
    <property type="protein sequence ID" value="MBB5374488.1"/>
    <property type="molecule type" value="Genomic_DNA"/>
</dbReference>
<dbReference type="AlphaFoldDB" id="A0A840VF76"/>
<feature type="binding site" evidence="3">
    <location>
        <begin position="199"/>
        <end position="206"/>
    </location>
    <ligand>
        <name>ATP</name>
        <dbReference type="ChEBI" id="CHEBI:30616"/>
    </ligand>
</feature>
<feature type="binding site" evidence="1">
    <location>
        <position position="65"/>
    </location>
    <ligand>
        <name>ATP</name>
        <dbReference type="ChEBI" id="CHEBI:30616"/>
    </ligand>
</feature>
<evidence type="ECO:0000256" key="3">
    <source>
        <dbReference type="PIRSR" id="PIRSR640198-2"/>
    </source>
</evidence>
<organism evidence="5 6">
    <name type="scientific">Acidocella aromatica</name>
    <dbReference type="NCBI Taxonomy" id="1303579"/>
    <lineage>
        <taxon>Bacteria</taxon>
        <taxon>Pseudomonadati</taxon>
        <taxon>Pseudomonadota</taxon>
        <taxon>Alphaproteobacteria</taxon>
        <taxon>Acetobacterales</taxon>
        <taxon>Acidocellaceae</taxon>
        <taxon>Acidocella</taxon>
    </lineage>
</organism>
<feature type="binding site" evidence="1">
    <location>
        <begin position="200"/>
        <end position="206"/>
    </location>
    <ligand>
        <name>ATP</name>
        <dbReference type="ChEBI" id="CHEBI:30616"/>
    </ligand>
</feature>
<feature type="binding site" evidence="1">
    <location>
        <position position="237"/>
    </location>
    <ligand>
        <name>ATP</name>
        <dbReference type="ChEBI" id="CHEBI:30616"/>
    </ligand>
</feature>
<dbReference type="Gene3D" id="1.10.3290.10">
    <property type="entry name" value="Fido-like domain"/>
    <property type="match status" value="1"/>
</dbReference>
<feature type="domain" description="Fido" evidence="4">
    <location>
        <begin position="101"/>
        <end position="259"/>
    </location>
</feature>
<dbReference type="RefSeq" id="WP_183267502.1">
    <property type="nucleotide sequence ID" value="NZ_JACHFJ010000019.1"/>
</dbReference>
<sequence length="366" mass="40883">MLKPTYAIPALPPAVDLETVPVLKALAAANRALAELKGRAATIPNQGILIDTLALQEAKASSEVENIVTTQDELFQADLFPEGPQSPAAKEVALYRDALRLGYDRLLKTDGLILNGTLIEMFRLLKRRDDGFRATPGTALKNETNGEIVFVPPQDAQEIVAHMSALERFVNDDAVSALDPLIKMALIHHQFESIHPFPDGNGRIGRILNVLYLTRTGLLDIPILYLSGHITRTKSDYYRLLQMVRDTGEWEAWVLYMLEAVAQTAQTTLALVEGIRSQMTSVKQRMRTQLPKLYSQDLLNNLFRHPYTRIEYVQKDLSLKSRQTAAKYLDALAEAGFVEKHQSGRNNYYINTALVGLFLAMPEGQP</sequence>
<evidence type="ECO:0000256" key="2">
    <source>
        <dbReference type="PIRSR" id="PIRSR640198-1"/>
    </source>
</evidence>
<dbReference type="GO" id="GO:0005524">
    <property type="term" value="F:ATP binding"/>
    <property type="evidence" value="ECO:0007669"/>
    <property type="project" value="UniProtKB-KW"/>
</dbReference>
<keyword evidence="1" id="KW-0547">Nucleotide-binding</keyword>
<accession>A0A840VF76</accession>
<evidence type="ECO:0000259" key="4">
    <source>
        <dbReference type="PROSITE" id="PS51459"/>
    </source>
</evidence>
<name>A0A840VF76_9PROT</name>
<dbReference type="Pfam" id="PF02661">
    <property type="entry name" value="Fic"/>
    <property type="match status" value="1"/>
</dbReference>
<protein>
    <submittedName>
        <fullName evidence="5">Fic family protein</fullName>
    </submittedName>
</protein>
<comment type="caution">
    <text evidence="5">The sequence shown here is derived from an EMBL/GenBank/DDBJ whole genome shotgun (WGS) entry which is preliminary data.</text>
</comment>
<feature type="active site" evidence="2">
    <location>
        <position position="195"/>
    </location>
</feature>
<dbReference type="PANTHER" id="PTHR13504:SF35">
    <property type="entry name" value="PROTEIN ADENYLYLTRANSFERASE SOFIC"/>
    <property type="match status" value="1"/>
</dbReference>
<dbReference type="InterPro" id="IPR025758">
    <property type="entry name" value="Fic/DOC_N"/>
</dbReference>
<proteinExistence type="predicted"/>
<feature type="binding site" evidence="3">
    <location>
        <begin position="237"/>
        <end position="238"/>
    </location>
    <ligand>
        <name>ATP</name>
        <dbReference type="ChEBI" id="CHEBI:30616"/>
    </ligand>
</feature>
<evidence type="ECO:0000256" key="1">
    <source>
        <dbReference type="PIRSR" id="PIRSR038925-1"/>
    </source>
</evidence>
<keyword evidence="6" id="KW-1185">Reference proteome</keyword>
<dbReference type="InterPro" id="IPR036597">
    <property type="entry name" value="Fido-like_dom_sf"/>
</dbReference>
<dbReference type="Proteomes" id="UP000553706">
    <property type="component" value="Unassembled WGS sequence"/>
</dbReference>
<dbReference type="InterPro" id="IPR003812">
    <property type="entry name" value="Fido"/>
</dbReference>
<reference evidence="5 6" key="1">
    <citation type="submission" date="2020-08" db="EMBL/GenBank/DDBJ databases">
        <title>Genomic Encyclopedia of Type Strains, Phase IV (KMG-IV): sequencing the most valuable type-strain genomes for metagenomic binning, comparative biology and taxonomic classification.</title>
        <authorList>
            <person name="Goeker M."/>
        </authorList>
    </citation>
    <scope>NUCLEOTIDE SEQUENCE [LARGE SCALE GENOMIC DNA]</scope>
    <source>
        <strain evidence="5 6">DSM 27026</strain>
    </source>
</reference>
<dbReference type="InterPro" id="IPR048770">
    <property type="entry name" value="SoFic-like_C"/>
</dbReference>
<evidence type="ECO:0000313" key="5">
    <source>
        <dbReference type="EMBL" id="MBB5374488.1"/>
    </source>
</evidence>
<dbReference type="PANTHER" id="PTHR13504">
    <property type="entry name" value="FIDO DOMAIN-CONTAINING PROTEIN DDB_G0283145"/>
    <property type="match status" value="1"/>
</dbReference>
<dbReference type="Pfam" id="PF21248">
    <property type="entry name" value="SoFic-like_C"/>
    <property type="match status" value="1"/>
</dbReference>
<evidence type="ECO:0000313" key="6">
    <source>
        <dbReference type="Proteomes" id="UP000553706"/>
    </source>
</evidence>
<dbReference type="SUPFAM" id="SSF140931">
    <property type="entry name" value="Fic-like"/>
    <property type="match status" value="1"/>
</dbReference>